<dbReference type="Pfam" id="PF10551">
    <property type="entry name" value="MULE"/>
    <property type="match status" value="1"/>
</dbReference>
<dbReference type="EMBL" id="ML976267">
    <property type="protein sequence ID" value="KAF1935457.1"/>
    <property type="molecule type" value="Genomic_DNA"/>
</dbReference>
<dbReference type="OrthoDB" id="2448653at2759"/>
<organism evidence="2 3">
    <name type="scientific">Clathrospora elynae</name>
    <dbReference type="NCBI Taxonomy" id="706981"/>
    <lineage>
        <taxon>Eukaryota</taxon>
        <taxon>Fungi</taxon>
        <taxon>Dikarya</taxon>
        <taxon>Ascomycota</taxon>
        <taxon>Pezizomycotina</taxon>
        <taxon>Dothideomycetes</taxon>
        <taxon>Pleosporomycetidae</taxon>
        <taxon>Pleosporales</taxon>
        <taxon>Diademaceae</taxon>
        <taxon>Clathrospora</taxon>
    </lineage>
</organism>
<dbReference type="AlphaFoldDB" id="A0A6A5SDE3"/>
<evidence type="ECO:0000313" key="2">
    <source>
        <dbReference type="EMBL" id="KAF1935457.1"/>
    </source>
</evidence>
<dbReference type="Proteomes" id="UP000800038">
    <property type="component" value="Unassembled WGS sequence"/>
</dbReference>
<dbReference type="InterPro" id="IPR018289">
    <property type="entry name" value="MULE_transposase_dom"/>
</dbReference>
<evidence type="ECO:0000313" key="3">
    <source>
        <dbReference type="Proteomes" id="UP000800038"/>
    </source>
</evidence>
<protein>
    <recommendedName>
        <fullName evidence="1">MULE transposase domain-containing protein</fullName>
    </recommendedName>
</protein>
<accession>A0A6A5SDE3</accession>
<gene>
    <name evidence="2" type="ORF">EJ02DRAFT_361494</name>
</gene>
<proteinExistence type="predicted"/>
<keyword evidence="3" id="KW-1185">Reference proteome</keyword>
<sequence length="153" mass="17844">MGGETGKHYAWHIKALSELFEELKVTPKCFVTNHDTALKAALTALYPKVVQHCCIWHINQNVLTAAHKAYNLKKAHGNEAKIKELDEGRNDFMARWHDLVSCPTQKMFWDAYKAIENDYADQPTLLQYLNNHQMPHFEQWAECFCRYMPDYGI</sequence>
<feature type="domain" description="MULE transposase" evidence="1">
    <location>
        <begin position="2"/>
        <end position="61"/>
    </location>
</feature>
<evidence type="ECO:0000259" key="1">
    <source>
        <dbReference type="Pfam" id="PF10551"/>
    </source>
</evidence>
<name>A0A6A5SDE3_9PLEO</name>
<reference evidence="2" key="1">
    <citation type="journal article" date="2020" name="Stud. Mycol.">
        <title>101 Dothideomycetes genomes: a test case for predicting lifestyles and emergence of pathogens.</title>
        <authorList>
            <person name="Haridas S."/>
            <person name="Albert R."/>
            <person name="Binder M."/>
            <person name="Bloem J."/>
            <person name="Labutti K."/>
            <person name="Salamov A."/>
            <person name="Andreopoulos B."/>
            <person name="Baker S."/>
            <person name="Barry K."/>
            <person name="Bills G."/>
            <person name="Bluhm B."/>
            <person name="Cannon C."/>
            <person name="Castanera R."/>
            <person name="Culley D."/>
            <person name="Daum C."/>
            <person name="Ezra D."/>
            <person name="Gonzalez J."/>
            <person name="Henrissat B."/>
            <person name="Kuo A."/>
            <person name="Liang C."/>
            <person name="Lipzen A."/>
            <person name="Lutzoni F."/>
            <person name="Magnuson J."/>
            <person name="Mondo S."/>
            <person name="Nolan M."/>
            <person name="Ohm R."/>
            <person name="Pangilinan J."/>
            <person name="Park H.-J."/>
            <person name="Ramirez L."/>
            <person name="Alfaro M."/>
            <person name="Sun H."/>
            <person name="Tritt A."/>
            <person name="Yoshinaga Y."/>
            <person name="Zwiers L.-H."/>
            <person name="Turgeon B."/>
            <person name="Goodwin S."/>
            <person name="Spatafora J."/>
            <person name="Crous P."/>
            <person name="Grigoriev I."/>
        </authorList>
    </citation>
    <scope>NUCLEOTIDE SEQUENCE</scope>
    <source>
        <strain evidence="2">CBS 161.51</strain>
    </source>
</reference>